<evidence type="ECO:0000313" key="5">
    <source>
        <dbReference type="EMBL" id="MFC7148059.1"/>
    </source>
</evidence>
<keyword evidence="3" id="KW-1133">Transmembrane helix</keyword>
<dbReference type="InterPro" id="IPR011330">
    <property type="entry name" value="Glyco_hydro/deAcase_b/a-brl"/>
</dbReference>
<dbReference type="Proteomes" id="UP001596378">
    <property type="component" value="Unassembled WGS sequence"/>
</dbReference>
<feature type="domain" description="NodB homology" evidence="4">
    <location>
        <begin position="131"/>
        <end position="373"/>
    </location>
</feature>
<gene>
    <name evidence="5" type="ORF">ACFQMJ_05870</name>
</gene>
<dbReference type="Gene3D" id="3.20.20.370">
    <property type="entry name" value="Glycoside hydrolase/deacetylase"/>
    <property type="match status" value="1"/>
</dbReference>
<reference evidence="6" key="1">
    <citation type="journal article" date="2019" name="Int. J. Syst. Evol. Microbiol.">
        <title>The Global Catalogue of Microorganisms (GCM) 10K type strain sequencing project: providing services to taxonomists for standard genome sequencing and annotation.</title>
        <authorList>
            <consortium name="The Broad Institute Genomics Platform"/>
            <consortium name="The Broad Institute Genome Sequencing Center for Infectious Disease"/>
            <person name="Wu L."/>
            <person name="Ma J."/>
        </authorList>
    </citation>
    <scope>NUCLEOTIDE SEQUENCE [LARGE SCALE GENOMIC DNA]</scope>
    <source>
        <strain evidence="6">KCTC 12907</strain>
    </source>
</reference>
<sequence>MKLKRTFLVLTSLLILGGFALGLLTIRWYNSYFPSLHRAVPALVQAIALDKSPSVYYGLKPTPTEPAGVYYRDRVLVLMYHDVSPEPKDGKSLSVANFRKQLELMKANNFKWITMSEYRDFILHSTHVPDNAVLLTFDDGYESLYSQAYPLLKQYGAPSAAFLIVGKVGDDKGAFPKADWEQVKEMQQGGVEFFSHTFDSHHYAPTAPGNEELKPLLAKPKYLKKEKRLETEEEYEWRVTEDLRKANEVLQAELGTPNYALAFPYGAYSQAALDICKRLGIDITFTVRSGLNAAGQTNGFRLNAGGMDNDPALQVELMKKAEKRLQTAYSPFLSPIARKSVFMILAAAWLVVGLLWLRTGWRLLQGRRRNVGL</sequence>
<dbReference type="InterPro" id="IPR051398">
    <property type="entry name" value="Polysacch_Deacetylase"/>
</dbReference>
<comment type="caution">
    <text evidence="5">The sequence shown here is derived from an EMBL/GenBank/DDBJ whole genome shotgun (WGS) entry which is preliminary data.</text>
</comment>
<evidence type="ECO:0000256" key="3">
    <source>
        <dbReference type="SAM" id="Phobius"/>
    </source>
</evidence>
<dbReference type="SUPFAM" id="SSF88713">
    <property type="entry name" value="Glycoside hydrolase/deacetylase"/>
    <property type="match status" value="1"/>
</dbReference>
<keyword evidence="3" id="KW-0472">Membrane</keyword>
<dbReference type="Pfam" id="PF01522">
    <property type="entry name" value="Polysacc_deac_1"/>
    <property type="match status" value="1"/>
</dbReference>
<dbReference type="PANTHER" id="PTHR34216:SF3">
    <property type="entry name" value="POLY-BETA-1,6-N-ACETYL-D-GLUCOSAMINE N-DEACETYLASE"/>
    <property type="match status" value="1"/>
</dbReference>
<proteinExistence type="predicted"/>
<feature type="transmembrane region" description="Helical" evidence="3">
    <location>
        <begin position="340"/>
        <end position="359"/>
    </location>
</feature>
<keyword evidence="6" id="KW-1185">Reference proteome</keyword>
<name>A0ABW2F7L1_9BACL</name>
<dbReference type="PANTHER" id="PTHR34216">
    <property type="match status" value="1"/>
</dbReference>
<dbReference type="PROSITE" id="PS51677">
    <property type="entry name" value="NODB"/>
    <property type="match status" value="1"/>
</dbReference>
<dbReference type="RefSeq" id="WP_378047388.1">
    <property type="nucleotide sequence ID" value="NZ_JBHMDN010000013.1"/>
</dbReference>
<evidence type="ECO:0000313" key="6">
    <source>
        <dbReference type="Proteomes" id="UP001596378"/>
    </source>
</evidence>
<evidence type="ECO:0000256" key="2">
    <source>
        <dbReference type="ARBA" id="ARBA00022729"/>
    </source>
</evidence>
<protein>
    <submittedName>
        <fullName evidence="5">Polysaccharide deacetylase family protein</fullName>
    </submittedName>
</protein>
<dbReference type="EMBL" id="JBHTAI010000003">
    <property type="protein sequence ID" value="MFC7148059.1"/>
    <property type="molecule type" value="Genomic_DNA"/>
</dbReference>
<evidence type="ECO:0000256" key="1">
    <source>
        <dbReference type="ARBA" id="ARBA00004613"/>
    </source>
</evidence>
<organism evidence="5 6">
    <name type="scientific">Cohnella cellulosilytica</name>
    <dbReference type="NCBI Taxonomy" id="986710"/>
    <lineage>
        <taxon>Bacteria</taxon>
        <taxon>Bacillati</taxon>
        <taxon>Bacillota</taxon>
        <taxon>Bacilli</taxon>
        <taxon>Bacillales</taxon>
        <taxon>Paenibacillaceae</taxon>
        <taxon>Cohnella</taxon>
    </lineage>
</organism>
<evidence type="ECO:0000259" key="4">
    <source>
        <dbReference type="PROSITE" id="PS51677"/>
    </source>
</evidence>
<keyword evidence="2" id="KW-0732">Signal</keyword>
<dbReference type="InterPro" id="IPR002509">
    <property type="entry name" value="NODB_dom"/>
</dbReference>
<accession>A0ABW2F7L1</accession>
<keyword evidence="3" id="KW-0812">Transmembrane</keyword>
<comment type="subcellular location">
    <subcellularLocation>
        <location evidence="1">Secreted</location>
    </subcellularLocation>
</comment>